<evidence type="ECO:0000313" key="3">
    <source>
        <dbReference type="Proteomes" id="UP000011867"/>
    </source>
</evidence>
<keyword evidence="3" id="KW-1185">Reference proteome</keyword>
<accession>M1XZI5</accession>
<dbReference type="RefSeq" id="WP_015408428.1">
    <property type="nucleotide sequence ID" value="NC_020388.1"/>
</dbReference>
<dbReference type="Proteomes" id="UP000011867">
    <property type="component" value="Chromosome"/>
</dbReference>
<dbReference type="eggNOG" id="arCOG04994">
    <property type="taxonomic scope" value="Archaea"/>
</dbReference>
<name>M1XZI5_NATM8</name>
<feature type="region of interest" description="Disordered" evidence="1">
    <location>
        <begin position="292"/>
        <end position="314"/>
    </location>
</feature>
<dbReference type="GeneID" id="14652176"/>
<evidence type="ECO:0000256" key="1">
    <source>
        <dbReference type="SAM" id="MobiDB-lite"/>
    </source>
</evidence>
<protein>
    <submittedName>
        <fullName evidence="2">Peptidase M10 family protein</fullName>
    </submittedName>
</protein>
<dbReference type="AlphaFoldDB" id="M1XZI5"/>
<dbReference type="Gene3D" id="3.40.390.10">
    <property type="entry name" value="Collagenase (Catalytic Domain)"/>
    <property type="match status" value="1"/>
</dbReference>
<dbReference type="HOGENOM" id="CLU_846260_0_0_2"/>
<proteinExistence type="predicted"/>
<sequence length="345" mass="36858">MELSRRGAIAGAAVALAGCSGVQSEVDEQAEAVLGPDEHPFAGATTITVTDRSGGDHDVSALAATAAAYWNEHATEYAGFDVSFNIGDGSPDIELVFLDRRAELEGCQEHASAEVLGCSPLLRAEHRPERPVTIEVVAGGRPYGDVRITTKHELGHALGLGHDDDPGHIMSDSIEDRLPAYERRVDVLDTFGNAWAGRNEGAREYERAVERWNDERFAESVPAFEASAERYREATESVATAGELAAAFEGMDRPETVDREGLRESIRNAGEWAALAVERSSLMADAASARADGDVGTAREHRAEAQERDGRLRDAGFPAPIVVADALGLGRKGLRPGMDGPTEGE</sequence>
<dbReference type="KEGG" id="nmo:Nmlp_1375"/>
<evidence type="ECO:0000313" key="2">
    <source>
        <dbReference type="EMBL" id="CCQ35581.1"/>
    </source>
</evidence>
<gene>
    <name evidence="2" type="ordered locus">Nmlp_1375</name>
</gene>
<dbReference type="GO" id="GO:0008237">
    <property type="term" value="F:metallopeptidase activity"/>
    <property type="evidence" value="ECO:0007669"/>
    <property type="project" value="InterPro"/>
</dbReference>
<dbReference type="InterPro" id="IPR024079">
    <property type="entry name" value="MetalloPept_cat_dom_sf"/>
</dbReference>
<organism evidence="2 3">
    <name type="scientific">Natronomonas moolapensis (strain DSM 18674 / CECT 7526 / JCM 14361 / 8.8.11)</name>
    <dbReference type="NCBI Taxonomy" id="268739"/>
    <lineage>
        <taxon>Archaea</taxon>
        <taxon>Methanobacteriati</taxon>
        <taxon>Methanobacteriota</taxon>
        <taxon>Stenosarchaea group</taxon>
        <taxon>Halobacteria</taxon>
        <taxon>Halobacteriales</taxon>
        <taxon>Natronomonadaceae</taxon>
        <taxon>Natronomonas</taxon>
    </lineage>
</organism>
<dbReference type="PROSITE" id="PS51257">
    <property type="entry name" value="PROKAR_LIPOPROTEIN"/>
    <property type="match status" value="1"/>
</dbReference>
<dbReference type="OrthoDB" id="9634at2157"/>
<dbReference type="EMBL" id="HF582854">
    <property type="protein sequence ID" value="CCQ35581.1"/>
    <property type="molecule type" value="Genomic_DNA"/>
</dbReference>
<reference evidence="2 3" key="1">
    <citation type="journal article" date="2013" name="Genome Announc.">
        <title>Genome of the haloarchaeon Natronomonas moolapensis, a neutrophilic member of a previously haloalkaliphilic genus.</title>
        <authorList>
            <person name="Dyall-Smith M.L."/>
            <person name="Pfeiffer F."/>
            <person name="Oberwinkler T."/>
            <person name="Klee K."/>
            <person name="Rampp M."/>
            <person name="Palm P."/>
            <person name="Gross K."/>
            <person name="Schuster S.C."/>
            <person name="Oesterhelt D."/>
        </authorList>
    </citation>
    <scope>NUCLEOTIDE SEQUENCE [LARGE SCALE GENOMIC DNA]</scope>
    <source>
        <strain evidence="3">DSM 18674 / JCM 14361 / 8.8.11</strain>
    </source>
</reference>
<dbReference type="SUPFAM" id="SSF55486">
    <property type="entry name" value="Metalloproteases ('zincins'), catalytic domain"/>
    <property type="match status" value="1"/>
</dbReference>